<keyword evidence="1" id="KW-0175">Coiled coil</keyword>
<evidence type="ECO:0000256" key="2">
    <source>
        <dbReference type="SAM" id="MobiDB-lite"/>
    </source>
</evidence>
<reference evidence="3" key="1">
    <citation type="submission" date="2022-09" db="EMBL/GenBank/DDBJ databases">
        <title>Fusarium specimens isolated from Avocado Roots.</title>
        <authorList>
            <person name="Stajich J."/>
            <person name="Roper C."/>
            <person name="Heimlech-Rivalta G."/>
        </authorList>
    </citation>
    <scope>NUCLEOTIDE SEQUENCE</scope>
    <source>
        <strain evidence="3">CF00136</strain>
    </source>
</reference>
<dbReference type="Gene3D" id="1.10.287.1490">
    <property type="match status" value="1"/>
</dbReference>
<sequence length="152" mass="17226">MEYVGGIAINQTGRARQSEPTRAKTARKSRYTTLPPDVDSALRVLYGELETSAELRQRNEHLVAEVANLRRELELQKQQTQLAQRSAEASRSSHAEITQLNMKMKGMHAEIGTLQDEKKELQTELQSSQEQLKKTTETLHNLKQTLTGLIKD</sequence>
<feature type="region of interest" description="Disordered" evidence="2">
    <location>
        <begin position="1"/>
        <end position="31"/>
    </location>
</feature>
<keyword evidence="4" id="KW-1185">Reference proteome</keyword>
<protein>
    <submittedName>
        <fullName evidence="3">Uncharacterized protein</fullName>
    </submittedName>
</protein>
<comment type="caution">
    <text evidence="3">The sequence shown here is derived from an EMBL/GenBank/DDBJ whole genome shotgun (WGS) entry which is preliminary data.</text>
</comment>
<evidence type="ECO:0000313" key="4">
    <source>
        <dbReference type="Proteomes" id="UP001152049"/>
    </source>
</evidence>
<organism evidence="3 4">
    <name type="scientific">Fusarium torreyae</name>
    <dbReference type="NCBI Taxonomy" id="1237075"/>
    <lineage>
        <taxon>Eukaryota</taxon>
        <taxon>Fungi</taxon>
        <taxon>Dikarya</taxon>
        <taxon>Ascomycota</taxon>
        <taxon>Pezizomycotina</taxon>
        <taxon>Sordariomycetes</taxon>
        <taxon>Hypocreomycetidae</taxon>
        <taxon>Hypocreales</taxon>
        <taxon>Nectriaceae</taxon>
        <taxon>Fusarium</taxon>
    </lineage>
</organism>
<gene>
    <name evidence="3" type="ORF">NW762_012106</name>
</gene>
<accession>A0A9W8RRQ8</accession>
<feature type="coiled-coil region" evidence="1">
    <location>
        <begin position="52"/>
        <end position="145"/>
    </location>
</feature>
<dbReference type="OrthoDB" id="336088at2759"/>
<proteinExistence type="predicted"/>
<evidence type="ECO:0000256" key="1">
    <source>
        <dbReference type="SAM" id="Coils"/>
    </source>
</evidence>
<dbReference type="EMBL" id="JAOQAZ010000032">
    <property type="protein sequence ID" value="KAJ4249764.1"/>
    <property type="molecule type" value="Genomic_DNA"/>
</dbReference>
<name>A0A9W8RRQ8_9HYPO</name>
<evidence type="ECO:0000313" key="3">
    <source>
        <dbReference type="EMBL" id="KAJ4249764.1"/>
    </source>
</evidence>
<dbReference type="AlphaFoldDB" id="A0A9W8RRQ8"/>
<dbReference type="Proteomes" id="UP001152049">
    <property type="component" value="Unassembled WGS sequence"/>
</dbReference>